<evidence type="ECO:0000313" key="3">
    <source>
        <dbReference type="EMBL" id="SMP43483.1"/>
    </source>
</evidence>
<keyword evidence="4" id="KW-1185">Reference proteome</keyword>
<reference evidence="3 4" key="1">
    <citation type="submission" date="2017-05" db="EMBL/GenBank/DDBJ databases">
        <authorList>
            <person name="Varghese N."/>
            <person name="Submissions S."/>
        </authorList>
    </citation>
    <scope>NUCLEOTIDE SEQUENCE [LARGE SCALE GENOMIC DNA]</scope>
    <source>
        <strain evidence="3 4">DSM 25457</strain>
    </source>
</reference>
<sequence>MLTCKEITQLVSESLDRPLPLRKRVSVWMHLSMCRLCSAFRRDQLVLKERISDELERASREKMSEEVKLSAAAKQRMVKELSKR</sequence>
<dbReference type="Pfam" id="PF13490">
    <property type="entry name" value="zf-HC2"/>
    <property type="match status" value="1"/>
</dbReference>
<comment type="caution">
    <text evidence="3">The sequence shown here is derived from an EMBL/GenBank/DDBJ whole genome shotgun (WGS) entry which is preliminary data.</text>
</comment>
<gene>
    <name evidence="3" type="ORF">SAMN06265222_101940</name>
</gene>
<organism evidence="3 4">
    <name type="scientific">Neorhodopirellula lusitana</name>
    <dbReference type="NCBI Taxonomy" id="445327"/>
    <lineage>
        <taxon>Bacteria</taxon>
        <taxon>Pseudomonadati</taxon>
        <taxon>Planctomycetota</taxon>
        <taxon>Planctomycetia</taxon>
        <taxon>Pirellulales</taxon>
        <taxon>Pirellulaceae</taxon>
        <taxon>Neorhodopirellula</taxon>
    </lineage>
</organism>
<proteinExistence type="predicted"/>
<keyword evidence="1" id="KW-0175">Coiled coil</keyword>
<accession>A0ABY1PVL9</accession>
<dbReference type="EMBL" id="FXUG01000001">
    <property type="protein sequence ID" value="SMP43483.1"/>
    <property type="molecule type" value="Genomic_DNA"/>
</dbReference>
<dbReference type="Proteomes" id="UP001158067">
    <property type="component" value="Unassembled WGS sequence"/>
</dbReference>
<evidence type="ECO:0000256" key="1">
    <source>
        <dbReference type="SAM" id="Coils"/>
    </source>
</evidence>
<name>A0ABY1PVL9_9BACT</name>
<dbReference type="InterPro" id="IPR027383">
    <property type="entry name" value="Znf_put"/>
</dbReference>
<evidence type="ECO:0000259" key="2">
    <source>
        <dbReference type="Pfam" id="PF13490"/>
    </source>
</evidence>
<feature type="domain" description="Putative zinc-finger" evidence="2">
    <location>
        <begin position="4"/>
        <end position="37"/>
    </location>
</feature>
<protein>
    <recommendedName>
        <fullName evidence="2">Putative zinc-finger domain-containing protein</fullName>
    </recommendedName>
</protein>
<feature type="coiled-coil region" evidence="1">
    <location>
        <begin position="48"/>
        <end position="75"/>
    </location>
</feature>
<evidence type="ECO:0000313" key="4">
    <source>
        <dbReference type="Proteomes" id="UP001158067"/>
    </source>
</evidence>